<keyword evidence="2" id="KW-1185">Reference proteome</keyword>
<evidence type="ECO:0000313" key="1">
    <source>
        <dbReference type="EMBL" id="WOH00299.1"/>
    </source>
</evidence>
<sequence length="138" mass="15865">MKCNRKLSFAHKSFLFDAGKVNIGPTRAYSVLKEFCGSFENVGASATEFKNFGRDVKARIGEHDADIVIDKFKMKQGITKNSFYFEYKQDVEGHLTGLFWADPIGRKNYSIFGDVLAFDATYRTNRYCHKFIFFSIIL</sequence>
<accession>A0AAF0X4J8</accession>
<proteinExistence type="predicted"/>
<evidence type="ECO:0008006" key="3">
    <source>
        <dbReference type="Google" id="ProtNLM"/>
    </source>
</evidence>
<gene>
    <name evidence="1" type="ORF">DCAR_0519658</name>
</gene>
<name>A0AAF0X4J8_DAUCS</name>
<protein>
    <recommendedName>
        <fullName evidence="3">Protein FAR1-RELATED SEQUENCE</fullName>
    </recommendedName>
</protein>
<dbReference type="AlphaFoldDB" id="A0AAF0X4J8"/>
<dbReference type="PANTHER" id="PTHR47718">
    <property type="entry name" value="OS01G0519700 PROTEIN"/>
    <property type="match status" value="1"/>
</dbReference>
<evidence type="ECO:0000313" key="2">
    <source>
        <dbReference type="Proteomes" id="UP000077755"/>
    </source>
</evidence>
<dbReference type="PANTHER" id="PTHR47718:SF18">
    <property type="entry name" value="PROTEIN FAR1-RELATED SEQUENCE 5-LIKE"/>
    <property type="match status" value="1"/>
</dbReference>
<reference evidence="1" key="2">
    <citation type="submission" date="2022-03" db="EMBL/GenBank/DDBJ databases">
        <title>Draft title - Genomic analysis of global carrot germplasm unveils the trajectory of domestication and the origin of high carotenoid orange carrot.</title>
        <authorList>
            <person name="Iorizzo M."/>
            <person name="Ellison S."/>
            <person name="Senalik D."/>
            <person name="Macko-Podgorni A."/>
            <person name="Grzebelus D."/>
            <person name="Bostan H."/>
            <person name="Rolling W."/>
            <person name="Curaba J."/>
            <person name="Simon P."/>
        </authorList>
    </citation>
    <scope>NUCLEOTIDE SEQUENCE</scope>
    <source>
        <tissue evidence="1">Leaf</tissue>
    </source>
</reference>
<dbReference type="EMBL" id="CP093347">
    <property type="protein sequence ID" value="WOH00299.1"/>
    <property type="molecule type" value="Genomic_DNA"/>
</dbReference>
<dbReference type="Proteomes" id="UP000077755">
    <property type="component" value="Chromosome 5"/>
</dbReference>
<reference evidence="1" key="1">
    <citation type="journal article" date="2016" name="Nat. Genet.">
        <title>A high-quality carrot genome assembly provides new insights into carotenoid accumulation and asterid genome evolution.</title>
        <authorList>
            <person name="Iorizzo M."/>
            <person name="Ellison S."/>
            <person name="Senalik D."/>
            <person name="Zeng P."/>
            <person name="Satapoomin P."/>
            <person name="Huang J."/>
            <person name="Bowman M."/>
            <person name="Iovene M."/>
            <person name="Sanseverino W."/>
            <person name="Cavagnaro P."/>
            <person name="Yildiz M."/>
            <person name="Macko-Podgorni A."/>
            <person name="Moranska E."/>
            <person name="Grzebelus E."/>
            <person name="Grzebelus D."/>
            <person name="Ashrafi H."/>
            <person name="Zheng Z."/>
            <person name="Cheng S."/>
            <person name="Spooner D."/>
            <person name="Van Deynze A."/>
            <person name="Simon P."/>
        </authorList>
    </citation>
    <scope>NUCLEOTIDE SEQUENCE</scope>
    <source>
        <tissue evidence="1">Leaf</tissue>
    </source>
</reference>
<organism evidence="1 2">
    <name type="scientific">Daucus carota subsp. sativus</name>
    <name type="common">Carrot</name>
    <dbReference type="NCBI Taxonomy" id="79200"/>
    <lineage>
        <taxon>Eukaryota</taxon>
        <taxon>Viridiplantae</taxon>
        <taxon>Streptophyta</taxon>
        <taxon>Embryophyta</taxon>
        <taxon>Tracheophyta</taxon>
        <taxon>Spermatophyta</taxon>
        <taxon>Magnoliopsida</taxon>
        <taxon>eudicotyledons</taxon>
        <taxon>Gunneridae</taxon>
        <taxon>Pentapetalae</taxon>
        <taxon>asterids</taxon>
        <taxon>campanulids</taxon>
        <taxon>Apiales</taxon>
        <taxon>Apiaceae</taxon>
        <taxon>Apioideae</taxon>
        <taxon>Scandiceae</taxon>
        <taxon>Daucinae</taxon>
        <taxon>Daucus</taxon>
        <taxon>Daucus sect. Daucus</taxon>
    </lineage>
</organism>